<dbReference type="Pfam" id="PF04542">
    <property type="entry name" value="Sigma70_r2"/>
    <property type="match status" value="1"/>
</dbReference>
<dbReference type="InterPro" id="IPR036388">
    <property type="entry name" value="WH-like_DNA-bd_sf"/>
</dbReference>
<dbReference type="Proteomes" id="UP001596150">
    <property type="component" value="Unassembled WGS sequence"/>
</dbReference>
<reference evidence="8" key="1">
    <citation type="journal article" date="2019" name="Int. J. Syst. Evol. Microbiol.">
        <title>The Global Catalogue of Microorganisms (GCM) 10K type strain sequencing project: providing services to taxonomists for standard genome sequencing and annotation.</title>
        <authorList>
            <consortium name="The Broad Institute Genomics Platform"/>
            <consortium name="The Broad Institute Genome Sequencing Center for Infectious Disease"/>
            <person name="Wu L."/>
            <person name="Ma J."/>
        </authorList>
    </citation>
    <scope>NUCLEOTIDE SEQUENCE [LARGE SCALE GENOMIC DNA]</scope>
    <source>
        <strain evidence="8">KACC 12633</strain>
    </source>
</reference>
<dbReference type="Gene3D" id="1.10.10.10">
    <property type="entry name" value="Winged helix-like DNA-binding domain superfamily/Winged helix DNA-binding domain"/>
    <property type="match status" value="1"/>
</dbReference>
<evidence type="ECO:0000259" key="6">
    <source>
        <dbReference type="Pfam" id="PF08281"/>
    </source>
</evidence>
<comment type="similarity">
    <text evidence="1">Belongs to the sigma-70 factor family. ECF subfamily.</text>
</comment>
<dbReference type="PANTHER" id="PTHR43133">
    <property type="entry name" value="RNA POLYMERASE ECF-TYPE SIGMA FACTO"/>
    <property type="match status" value="1"/>
</dbReference>
<evidence type="ECO:0000256" key="3">
    <source>
        <dbReference type="ARBA" id="ARBA00023082"/>
    </source>
</evidence>
<sequence>MSEDPKNSIRSGFLSGYAELLRHVTRRLGRDADAGDVIQDTFLRIQRIPAGAEIHNARSYLYRMADNQALDHLRERQSRQRYFSSDEYVDPADDSPSPEAIVDYRQRLTLLQQAIAELPARQKEVFLLHKFDGFSHSEIAERLGITRSAVEKLVMKALAHCRDRLGDLIE</sequence>
<accession>A0ABW0PXZ6</accession>
<dbReference type="InterPro" id="IPR039425">
    <property type="entry name" value="RNA_pol_sigma-70-like"/>
</dbReference>
<dbReference type="EMBL" id="JBHSML010000010">
    <property type="protein sequence ID" value="MFC5517505.1"/>
    <property type="molecule type" value="Genomic_DNA"/>
</dbReference>
<dbReference type="InterPro" id="IPR014284">
    <property type="entry name" value="RNA_pol_sigma-70_dom"/>
</dbReference>
<dbReference type="PANTHER" id="PTHR43133:SF63">
    <property type="entry name" value="RNA POLYMERASE SIGMA FACTOR FECI-RELATED"/>
    <property type="match status" value="1"/>
</dbReference>
<dbReference type="CDD" id="cd06171">
    <property type="entry name" value="Sigma70_r4"/>
    <property type="match status" value="1"/>
</dbReference>
<evidence type="ECO:0000256" key="1">
    <source>
        <dbReference type="ARBA" id="ARBA00010641"/>
    </source>
</evidence>
<gene>
    <name evidence="7" type="ORF">ACFPP9_17110</name>
</gene>
<protein>
    <submittedName>
        <fullName evidence="7">RNA polymerase sigma factor</fullName>
    </submittedName>
</protein>
<name>A0ABW0PXZ6_9HYPH</name>
<feature type="domain" description="RNA polymerase sigma-70 region 2" evidence="5">
    <location>
        <begin position="19"/>
        <end position="78"/>
    </location>
</feature>
<dbReference type="SUPFAM" id="SSF88659">
    <property type="entry name" value="Sigma3 and sigma4 domains of RNA polymerase sigma factors"/>
    <property type="match status" value="1"/>
</dbReference>
<keyword evidence="3" id="KW-0731">Sigma factor</keyword>
<comment type="caution">
    <text evidence="7">The sequence shown here is derived from an EMBL/GenBank/DDBJ whole genome shotgun (WGS) entry which is preliminary data.</text>
</comment>
<dbReference type="RefSeq" id="WP_266346483.1">
    <property type="nucleotide sequence ID" value="NZ_JAPKNH010000019.1"/>
</dbReference>
<evidence type="ECO:0000259" key="5">
    <source>
        <dbReference type="Pfam" id="PF04542"/>
    </source>
</evidence>
<keyword evidence="2" id="KW-0805">Transcription regulation</keyword>
<keyword evidence="4" id="KW-0804">Transcription</keyword>
<evidence type="ECO:0000313" key="7">
    <source>
        <dbReference type="EMBL" id="MFC5517505.1"/>
    </source>
</evidence>
<dbReference type="InterPro" id="IPR013324">
    <property type="entry name" value="RNA_pol_sigma_r3/r4-like"/>
</dbReference>
<evidence type="ECO:0000256" key="4">
    <source>
        <dbReference type="ARBA" id="ARBA00023163"/>
    </source>
</evidence>
<dbReference type="InterPro" id="IPR013325">
    <property type="entry name" value="RNA_pol_sigma_r2"/>
</dbReference>
<dbReference type="InterPro" id="IPR007627">
    <property type="entry name" value="RNA_pol_sigma70_r2"/>
</dbReference>
<evidence type="ECO:0000313" key="8">
    <source>
        <dbReference type="Proteomes" id="UP001596150"/>
    </source>
</evidence>
<proteinExistence type="inferred from homology"/>
<evidence type="ECO:0000256" key="2">
    <source>
        <dbReference type="ARBA" id="ARBA00023015"/>
    </source>
</evidence>
<dbReference type="InterPro" id="IPR013249">
    <property type="entry name" value="RNA_pol_sigma70_r4_t2"/>
</dbReference>
<dbReference type="SUPFAM" id="SSF88946">
    <property type="entry name" value="Sigma2 domain of RNA polymerase sigma factors"/>
    <property type="match status" value="1"/>
</dbReference>
<organism evidence="7 8">
    <name type="scientific">Kaistia terrae</name>
    <dbReference type="NCBI Taxonomy" id="537017"/>
    <lineage>
        <taxon>Bacteria</taxon>
        <taxon>Pseudomonadati</taxon>
        <taxon>Pseudomonadota</taxon>
        <taxon>Alphaproteobacteria</taxon>
        <taxon>Hyphomicrobiales</taxon>
        <taxon>Kaistiaceae</taxon>
        <taxon>Kaistia</taxon>
    </lineage>
</organism>
<keyword evidence="8" id="KW-1185">Reference proteome</keyword>
<dbReference type="Pfam" id="PF08281">
    <property type="entry name" value="Sigma70_r4_2"/>
    <property type="match status" value="1"/>
</dbReference>
<feature type="domain" description="RNA polymerase sigma factor 70 region 4 type 2" evidence="6">
    <location>
        <begin position="110"/>
        <end position="161"/>
    </location>
</feature>
<dbReference type="Gene3D" id="1.10.1740.10">
    <property type="match status" value="1"/>
</dbReference>
<dbReference type="NCBIfam" id="TIGR02937">
    <property type="entry name" value="sigma70-ECF"/>
    <property type="match status" value="1"/>
</dbReference>